<feature type="transmembrane region" description="Helical" evidence="1">
    <location>
        <begin position="6"/>
        <end position="26"/>
    </location>
</feature>
<organism evidence="2 3">
    <name type="scientific">Pseudoalteromonas luteoviolacea CPMOR-1</name>
    <dbReference type="NCBI Taxonomy" id="1365248"/>
    <lineage>
        <taxon>Bacteria</taxon>
        <taxon>Pseudomonadati</taxon>
        <taxon>Pseudomonadota</taxon>
        <taxon>Gammaproteobacteria</taxon>
        <taxon>Alteromonadales</taxon>
        <taxon>Pseudoalteromonadaceae</taxon>
        <taxon>Pseudoalteromonas</taxon>
    </lineage>
</organism>
<keyword evidence="1" id="KW-0472">Membrane</keyword>
<evidence type="ECO:0000256" key="1">
    <source>
        <dbReference type="SAM" id="Phobius"/>
    </source>
</evidence>
<dbReference type="EMBL" id="AUYC01000021">
    <property type="protein sequence ID" value="KZN64591.1"/>
    <property type="molecule type" value="Genomic_DNA"/>
</dbReference>
<feature type="transmembrane region" description="Helical" evidence="1">
    <location>
        <begin position="57"/>
        <end position="76"/>
    </location>
</feature>
<protein>
    <submittedName>
        <fullName evidence="2">Uncharacterized protein</fullName>
    </submittedName>
</protein>
<accession>A0A167LIE0</accession>
<proteinExistence type="predicted"/>
<dbReference type="AlphaFoldDB" id="A0A167LIE0"/>
<feature type="transmembrane region" description="Helical" evidence="1">
    <location>
        <begin position="147"/>
        <end position="169"/>
    </location>
</feature>
<feature type="transmembrane region" description="Helical" evidence="1">
    <location>
        <begin position="108"/>
        <end position="135"/>
    </location>
</feature>
<evidence type="ECO:0000313" key="2">
    <source>
        <dbReference type="EMBL" id="KZN64591.1"/>
    </source>
</evidence>
<reference evidence="2 3" key="1">
    <citation type="submission" date="2013-07" db="EMBL/GenBank/DDBJ databases">
        <title>Comparative Genomic and Metabolomic Analysis of Twelve Strains of Pseudoalteromonas luteoviolacea.</title>
        <authorList>
            <person name="Vynne N.G."/>
            <person name="Mansson M."/>
            <person name="Gram L."/>
        </authorList>
    </citation>
    <scope>NUCLEOTIDE SEQUENCE [LARGE SCALE GENOMIC DNA]</scope>
    <source>
        <strain evidence="2 3">CPMOR-1</strain>
    </source>
</reference>
<comment type="caution">
    <text evidence="2">The sequence shown here is derived from an EMBL/GenBank/DDBJ whole genome shotgun (WGS) entry which is preliminary data.</text>
</comment>
<keyword evidence="1" id="KW-0812">Transmembrane</keyword>
<name>A0A167LIE0_9GAMM</name>
<gene>
    <name evidence="2" type="ORF">N473_14810</name>
</gene>
<keyword evidence="1" id="KW-1133">Transmembrane helix</keyword>
<dbReference type="Proteomes" id="UP000076486">
    <property type="component" value="Unassembled WGS sequence"/>
</dbReference>
<sequence length="188" mass="22772">MDHNIILVVIDKLGLVILFFGLFIGWSNPFARWLVISYLLLELIDLTFYQMTKLWNTHFYIFEAFMCLVYMLPILFRRDITLFLYQRTHSRFFLTVAKRKGQTKYEIYLLKLLALTTAVNFITWIEVLCYKYWLIDIPYIKLYFRDYFIYFVLLCQNIALYAFIMYCYASESAPDLKRQIDQSPSIKR</sequence>
<dbReference type="PATRIC" id="fig|1365248.3.peg.1876"/>
<evidence type="ECO:0000313" key="3">
    <source>
        <dbReference type="Proteomes" id="UP000076486"/>
    </source>
</evidence>